<gene>
    <name evidence="9" type="ORF">C4F51_06815</name>
</gene>
<dbReference type="InterPro" id="IPR001000">
    <property type="entry name" value="GH10_dom"/>
</dbReference>
<dbReference type="Pfam" id="PF00331">
    <property type="entry name" value="Glyco_hydro_10"/>
    <property type="match status" value="1"/>
</dbReference>
<keyword evidence="3 6" id="KW-0326">Glycosidase</keyword>
<evidence type="ECO:0000256" key="1">
    <source>
        <dbReference type="ARBA" id="ARBA00022801"/>
    </source>
</evidence>
<dbReference type="InterPro" id="IPR031158">
    <property type="entry name" value="GH10_AS"/>
</dbReference>
<evidence type="ECO:0000256" key="6">
    <source>
        <dbReference type="RuleBase" id="RU361174"/>
    </source>
</evidence>
<evidence type="ECO:0000256" key="7">
    <source>
        <dbReference type="SAM" id="SignalP"/>
    </source>
</evidence>
<dbReference type="GO" id="GO:0031176">
    <property type="term" value="F:endo-1,4-beta-xylanase activity"/>
    <property type="evidence" value="ECO:0007669"/>
    <property type="project" value="UniProtKB-EC"/>
</dbReference>
<dbReference type="PANTHER" id="PTHR31490">
    <property type="entry name" value="GLYCOSYL HYDROLASE"/>
    <property type="match status" value="1"/>
</dbReference>
<evidence type="ECO:0000256" key="2">
    <source>
        <dbReference type="ARBA" id="ARBA00023277"/>
    </source>
</evidence>
<dbReference type="SMART" id="SM00633">
    <property type="entry name" value="Glyco_10"/>
    <property type="match status" value="1"/>
</dbReference>
<feature type="active site" description="Nucleophile" evidence="5">
    <location>
        <position position="270"/>
    </location>
</feature>
<evidence type="ECO:0000256" key="4">
    <source>
        <dbReference type="ARBA" id="ARBA00023326"/>
    </source>
</evidence>
<reference evidence="9" key="1">
    <citation type="submission" date="2018-07" db="EMBL/GenBank/DDBJ databases">
        <title>Genome assembly of strain Ka43.</title>
        <authorList>
            <person name="Kukolya J."/>
            <person name="Nagy I."/>
            <person name="Horvath B."/>
            <person name="Toth A."/>
        </authorList>
    </citation>
    <scope>NUCLEOTIDE SEQUENCE</scope>
    <source>
        <strain evidence="9">KB43</strain>
    </source>
</reference>
<dbReference type="Gene3D" id="3.20.20.80">
    <property type="entry name" value="Glycosidases"/>
    <property type="match status" value="1"/>
</dbReference>
<dbReference type="InterPro" id="IPR044846">
    <property type="entry name" value="GH10"/>
</dbReference>
<evidence type="ECO:0000256" key="3">
    <source>
        <dbReference type="ARBA" id="ARBA00023295"/>
    </source>
</evidence>
<name>A0A928V478_9GAMM</name>
<feature type="chain" id="PRO_5037388653" description="Beta-xylanase" evidence="7">
    <location>
        <begin position="28"/>
        <end position="382"/>
    </location>
</feature>
<dbReference type="PROSITE" id="PS51760">
    <property type="entry name" value="GH10_2"/>
    <property type="match status" value="1"/>
</dbReference>
<feature type="signal peptide" evidence="7">
    <location>
        <begin position="1"/>
        <end position="27"/>
    </location>
</feature>
<evidence type="ECO:0000259" key="8">
    <source>
        <dbReference type="PROSITE" id="PS51760"/>
    </source>
</evidence>
<keyword evidence="4 6" id="KW-0624">Polysaccharide degradation</keyword>
<evidence type="ECO:0000313" key="9">
    <source>
        <dbReference type="EMBL" id="MBE8716900.1"/>
    </source>
</evidence>
<dbReference type="PRINTS" id="PR00134">
    <property type="entry name" value="GLHYDRLASE10"/>
</dbReference>
<comment type="similarity">
    <text evidence="6">Belongs to the glycosyl hydrolase 10 (cellulase F) family.</text>
</comment>
<dbReference type="EMBL" id="PRDL01000001">
    <property type="protein sequence ID" value="MBE8716900.1"/>
    <property type="molecule type" value="Genomic_DNA"/>
</dbReference>
<dbReference type="AlphaFoldDB" id="A0A928V478"/>
<dbReference type="InterPro" id="IPR006311">
    <property type="entry name" value="TAT_signal"/>
</dbReference>
<proteinExistence type="inferred from homology"/>
<dbReference type="PANTHER" id="PTHR31490:SF90">
    <property type="entry name" value="ENDO-1,4-BETA-XYLANASE A"/>
    <property type="match status" value="1"/>
</dbReference>
<keyword evidence="7" id="KW-0732">Signal</keyword>
<accession>A0A928V478</accession>
<organism evidence="9 10">
    <name type="scientific">Cellvibrio polysaccharolyticus</name>
    <dbReference type="NCBI Taxonomy" id="2082724"/>
    <lineage>
        <taxon>Bacteria</taxon>
        <taxon>Pseudomonadati</taxon>
        <taxon>Pseudomonadota</taxon>
        <taxon>Gammaproteobacteria</taxon>
        <taxon>Cellvibrionales</taxon>
        <taxon>Cellvibrionaceae</taxon>
        <taxon>Cellvibrio</taxon>
    </lineage>
</organism>
<dbReference type="RefSeq" id="WP_193908331.1">
    <property type="nucleotide sequence ID" value="NZ_PRDL01000001.1"/>
</dbReference>
<feature type="domain" description="GH10" evidence="8">
    <location>
        <begin position="29"/>
        <end position="376"/>
    </location>
</feature>
<protein>
    <recommendedName>
        <fullName evidence="6">Beta-xylanase</fullName>
        <ecNumber evidence="6">3.2.1.8</ecNumber>
    </recommendedName>
</protein>
<evidence type="ECO:0000313" key="10">
    <source>
        <dbReference type="Proteomes" id="UP000652567"/>
    </source>
</evidence>
<dbReference type="SUPFAM" id="SSF51445">
    <property type="entry name" value="(Trans)glycosidases"/>
    <property type="match status" value="1"/>
</dbReference>
<sequence length="382" mass="43375">MTISRRRFVLGAAAMAAAAAVNVRAFAAAAQATGLKDYYKNDFLIGTAMNAATFTDNDVALQQLIAREFNAITAENAMKWEVLRPELNKWDWDISDKIVEFGTEHDMHVIGHTLVWHSQVPDAVFQDDAGKPLTREALLARMEEHINIVVGRYKGRIPTWDVVNEAIEDDGQWRKSHWLNIIGRDYIAKAFELAHKADPSAHLMYNDYSMFLEKKRQGVVDMVRELKKQKVPIHGVGMQGHLGISGPDLAEVEKSIIAFANEGVRVHITELDVDVLPSVWEITGADIATRFDYKPEMDPYRDGLPAEKEEQLAERYEALFKLFIRHRDKIDRVSTWGTSDDASWKNDFPIKGRVNYPLLFDRNREPKLAWHKVAAVPAAVNR</sequence>
<dbReference type="Proteomes" id="UP000652567">
    <property type="component" value="Unassembled WGS sequence"/>
</dbReference>
<keyword evidence="2 6" id="KW-0119">Carbohydrate metabolism</keyword>
<dbReference type="PROSITE" id="PS51318">
    <property type="entry name" value="TAT"/>
    <property type="match status" value="1"/>
</dbReference>
<dbReference type="GO" id="GO:0000272">
    <property type="term" value="P:polysaccharide catabolic process"/>
    <property type="evidence" value="ECO:0007669"/>
    <property type="project" value="UniProtKB-KW"/>
</dbReference>
<comment type="caution">
    <text evidence="9">The sequence shown here is derived from an EMBL/GenBank/DDBJ whole genome shotgun (WGS) entry which is preliminary data.</text>
</comment>
<keyword evidence="10" id="KW-1185">Reference proteome</keyword>
<evidence type="ECO:0000256" key="5">
    <source>
        <dbReference type="PROSITE-ProRule" id="PRU10061"/>
    </source>
</evidence>
<dbReference type="InterPro" id="IPR017853">
    <property type="entry name" value="GH"/>
</dbReference>
<dbReference type="EC" id="3.2.1.8" evidence="6"/>
<dbReference type="PROSITE" id="PS00591">
    <property type="entry name" value="GH10_1"/>
    <property type="match status" value="1"/>
</dbReference>
<keyword evidence="1 6" id="KW-0378">Hydrolase</keyword>
<comment type="catalytic activity">
    <reaction evidence="6">
        <text>Endohydrolysis of (1-&gt;4)-beta-D-xylosidic linkages in xylans.</text>
        <dbReference type="EC" id="3.2.1.8"/>
    </reaction>
</comment>